<keyword evidence="1" id="KW-1133">Transmembrane helix</keyword>
<keyword evidence="3" id="KW-1185">Reference proteome</keyword>
<feature type="transmembrane region" description="Helical" evidence="1">
    <location>
        <begin position="107"/>
        <end position="126"/>
    </location>
</feature>
<evidence type="ECO:0000313" key="3">
    <source>
        <dbReference type="Proteomes" id="UP001345219"/>
    </source>
</evidence>
<protein>
    <submittedName>
        <fullName evidence="2">Uncharacterized protein</fullName>
    </submittedName>
</protein>
<gene>
    <name evidence="2" type="ORF">SAY87_012000</name>
</gene>
<keyword evidence="1" id="KW-0472">Membrane</keyword>
<name>A0AAN7JJS3_9MYRT</name>
<dbReference type="AlphaFoldDB" id="A0AAN7JJS3"/>
<accession>A0AAN7JJS3</accession>
<sequence length="132" mass="15512">MSVLFSAGHRCGTHCFVSDRRFKAHSTLAMGCNFRFPLTWVNPNNGFFFKEKWMNEIGISLNHLRAFFSVSCFHHLYITCFLLDSSFNGRSLVQTPPQFYVLEQHPFLSYFLLIPFFHMLVFRLAASCRIWD</sequence>
<comment type="caution">
    <text evidence="2">The sequence shown here is derived from an EMBL/GenBank/DDBJ whole genome shotgun (WGS) entry which is preliminary data.</text>
</comment>
<proteinExistence type="predicted"/>
<organism evidence="2 3">
    <name type="scientific">Trapa incisa</name>
    <dbReference type="NCBI Taxonomy" id="236973"/>
    <lineage>
        <taxon>Eukaryota</taxon>
        <taxon>Viridiplantae</taxon>
        <taxon>Streptophyta</taxon>
        <taxon>Embryophyta</taxon>
        <taxon>Tracheophyta</taxon>
        <taxon>Spermatophyta</taxon>
        <taxon>Magnoliopsida</taxon>
        <taxon>eudicotyledons</taxon>
        <taxon>Gunneridae</taxon>
        <taxon>Pentapetalae</taxon>
        <taxon>rosids</taxon>
        <taxon>malvids</taxon>
        <taxon>Myrtales</taxon>
        <taxon>Lythraceae</taxon>
        <taxon>Trapa</taxon>
    </lineage>
</organism>
<evidence type="ECO:0000313" key="2">
    <source>
        <dbReference type="EMBL" id="KAK4745688.1"/>
    </source>
</evidence>
<evidence type="ECO:0000256" key="1">
    <source>
        <dbReference type="SAM" id="Phobius"/>
    </source>
</evidence>
<keyword evidence="1" id="KW-0812">Transmembrane</keyword>
<dbReference type="EMBL" id="JAXIOK010000021">
    <property type="protein sequence ID" value="KAK4745688.1"/>
    <property type="molecule type" value="Genomic_DNA"/>
</dbReference>
<dbReference type="Proteomes" id="UP001345219">
    <property type="component" value="Chromosome 10"/>
</dbReference>
<reference evidence="2 3" key="1">
    <citation type="journal article" date="2023" name="Hortic Res">
        <title>Pangenome of water caltrop reveals structural variations and asymmetric subgenome divergence after allopolyploidization.</title>
        <authorList>
            <person name="Zhang X."/>
            <person name="Chen Y."/>
            <person name="Wang L."/>
            <person name="Yuan Y."/>
            <person name="Fang M."/>
            <person name="Shi L."/>
            <person name="Lu R."/>
            <person name="Comes H.P."/>
            <person name="Ma Y."/>
            <person name="Chen Y."/>
            <person name="Huang G."/>
            <person name="Zhou Y."/>
            <person name="Zheng Z."/>
            <person name="Qiu Y."/>
        </authorList>
    </citation>
    <scope>NUCLEOTIDE SEQUENCE [LARGE SCALE GENOMIC DNA]</scope>
    <source>
        <tissue evidence="2">Roots</tissue>
    </source>
</reference>